<dbReference type="EMBL" id="FRYL01000038">
    <property type="protein sequence ID" value="SHO81314.1"/>
    <property type="molecule type" value="Genomic_DNA"/>
</dbReference>
<evidence type="ECO:0000313" key="2">
    <source>
        <dbReference type="EMBL" id="SHO81314.1"/>
    </source>
</evidence>
<reference evidence="2" key="1">
    <citation type="submission" date="2016-10" db="EMBL/GenBank/DDBJ databases">
        <authorList>
            <person name="de Groot N.N."/>
        </authorList>
    </citation>
    <scope>NUCLEOTIDE SEQUENCE</scope>
</reference>
<proteinExistence type="predicted"/>
<sequence>MLNLYKKKLNILLIVFIILSYQIYNSHRNHIFKGDKSCNICIVNKKLDNSIYQVSFIDINIVQNIEIKERISTRKSYKILQKPNLKYISFDNSQYFKVKSIPIGYLPNAPPYFS</sequence>
<evidence type="ECO:0000256" key="1">
    <source>
        <dbReference type="SAM" id="Phobius"/>
    </source>
</evidence>
<protein>
    <submittedName>
        <fullName evidence="2">Uncharacterized protein</fullName>
    </submittedName>
</protein>
<organism evidence="2">
    <name type="scientific">hydrothermal vent metagenome</name>
    <dbReference type="NCBI Taxonomy" id="652676"/>
    <lineage>
        <taxon>unclassified sequences</taxon>
        <taxon>metagenomes</taxon>
        <taxon>ecological metagenomes</taxon>
    </lineage>
</organism>
<name>A0A1W1EKD0_9ZZZZ</name>
<accession>A0A1W1EKD0</accession>
<feature type="transmembrane region" description="Helical" evidence="1">
    <location>
        <begin position="9"/>
        <end position="24"/>
    </location>
</feature>
<dbReference type="AlphaFoldDB" id="A0A1W1EKD0"/>
<keyword evidence="1" id="KW-0472">Membrane</keyword>
<gene>
    <name evidence="2" type="ORF">MNB_SV-15-880</name>
</gene>
<keyword evidence="1" id="KW-1133">Transmembrane helix</keyword>
<keyword evidence="1" id="KW-0812">Transmembrane</keyword>